<keyword evidence="18" id="KW-1185">Reference proteome</keyword>
<evidence type="ECO:0000256" key="9">
    <source>
        <dbReference type="ARBA" id="ARBA00022824"/>
    </source>
</evidence>
<evidence type="ECO:0000256" key="7">
    <source>
        <dbReference type="ARBA" id="ARBA00022692"/>
    </source>
</evidence>
<dbReference type="OMA" id="TSVWRCQ"/>
<dbReference type="InterPro" id="IPR027005">
    <property type="entry name" value="PMT-like"/>
</dbReference>
<dbReference type="InterPro" id="IPR003342">
    <property type="entry name" value="ArnT-like_N"/>
</dbReference>
<dbReference type="VEuPathDB" id="FungiDB:AMAG_17712"/>
<feature type="transmembrane region" description="Helical" evidence="14">
    <location>
        <begin position="165"/>
        <end position="182"/>
    </location>
</feature>
<feature type="transmembrane region" description="Helical" evidence="14">
    <location>
        <begin position="669"/>
        <end position="688"/>
    </location>
</feature>
<keyword evidence="8" id="KW-0677">Repeat</keyword>
<comment type="catalytic activity">
    <reaction evidence="12 14">
        <text>a di-trans,poly-cis-dolichyl beta-D-mannosyl phosphate + L-threonyl-[protein] = 3-O-(alpha-D-mannosyl)-L-threonyl-[protein] + a di-trans,poly-cis-dolichyl phosphate + H(+)</text>
        <dbReference type="Rhea" id="RHEA:53396"/>
        <dbReference type="Rhea" id="RHEA-COMP:11060"/>
        <dbReference type="Rhea" id="RHEA-COMP:13547"/>
        <dbReference type="Rhea" id="RHEA-COMP:19498"/>
        <dbReference type="Rhea" id="RHEA-COMP:19501"/>
        <dbReference type="ChEBI" id="CHEBI:15378"/>
        <dbReference type="ChEBI" id="CHEBI:30013"/>
        <dbReference type="ChEBI" id="CHEBI:57683"/>
        <dbReference type="ChEBI" id="CHEBI:58211"/>
        <dbReference type="ChEBI" id="CHEBI:137323"/>
        <dbReference type="EC" id="2.4.1.109"/>
    </reaction>
</comment>
<protein>
    <recommendedName>
        <fullName evidence="4 14">Dolichyl-phosphate-mannose--protein mannosyltransferase</fullName>
        <ecNumber evidence="4 14">2.4.1.109</ecNumber>
    </recommendedName>
</protein>
<dbReference type="Pfam" id="PF02366">
    <property type="entry name" value="PMT"/>
    <property type="match status" value="1"/>
</dbReference>
<organism evidence="17 18">
    <name type="scientific">Allomyces macrogynus (strain ATCC 38327)</name>
    <name type="common">Allomyces javanicus var. macrogynus</name>
    <dbReference type="NCBI Taxonomy" id="578462"/>
    <lineage>
        <taxon>Eukaryota</taxon>
        <taxon>Fungi</taxon>
        <taxon>Fungi incertae sedis</taxon>
        <taxon>Blastocladiomycota</taxon>
        <taxon>Blastocladiomycetes</taxon>
        <taxon>Blastocladiales</taxon>
        <taxon>Blastocladiaceae</taxon>
        <taxon>Allomyces</taxon>
    </lineage>
</organism>
<feature type="transmembrane region" description="Helical" evidence="14">
    <location>
        <begin position="639"/>
        <end position="657"/>
    </location>
</feature>
<reference evidence="17 18" key="1">
    <citation type="submission" date="2009-11" db="EMBL/GenBank/DDBJ databases">
        <title>Annotation of Allomyces macrogynus ATCC 38327.</title>
        <authorList>
            <consortium name="The Broad Institute Genome Sequencing Platform"/>
            <person name="Russ C."/>
            <person name="Cuomo C."/>
            <person name="Burger G."/>
            <person name="Gray M.W."/>
            <person name="Holland P.W.H."/>
            <person name="King N."/>
            <person name="Lang F.B.F."/>
            <person name="Roger A.J."/>
            <person name="Ruiz-Trillo I."/>
            <person name="Young S.K."/>
            <person name="Zeng Q."/>
            <person name="Gargeya S."/>
            <person name="Fitzgerald M."/>
            <person name="Haas B."/>
            <person name="Abouelleil A."/>
            <person name="Alvarado L."/>
            <person name="Arachchi H.M."/>
            <person name="Berlin A."/>
            <person name="Chapman S.B."/>
            <person name="Gearin G."/>
            <person name="Goldberg J."/>
            <person name="Griggs A."/>
            <person name="Gujja S."/>
            <person name="Hansen M."/>
            <person name="Heiman D."/>
            <person name="Howarth C."/>
            <person name="Larimer J."/>
            <person name="Lui A."/>
            <person name="MacDonald P.J.P."/>
            <person name="McCowen C."/>
            <person name="Montmayeur A."/>
            <person name="Murphy C."/>
            <person name="Neiman D."/>
            <person name="Pearson M."/>
            <person name="Priest M."/>
            <person name="Roberts A."/>
            <person name="Saif S."/>
            <person name="Shea T."/>
            <person name="Sisk P."/>
            <person name="Stolte C."/>
            <person name="Sykes S."/>
            <person name="Wortman J."/>
            <person name="Nusbaum C."/>
            <person name="Birren B."/>
        </authorList>
    </citation>
    <scope>NUCLEOTIDE SEQUENCE [LARGE SCALE GENOMIC DNA]</scope>
    <source>
        <strain evidence="17 18">ATCC 38327</strain>
    </source>
</reference>
<feature type="transmembrane region" description="Helical" evidence="14">
    <location>
        <begin position="601"/>
        <end position="619"/>
    </location>
</feature>
<proteinExistence type="inferred from homology"/>
<evidence type="ECO:0000259" key="16">
    <source>
        <dbReference type="PROSITE" id="PS50919"/>
    </source>
</evidence>
<evidence type="ECO:0000256" key="3">
    <source>
        <dbReference type="ARBA" id="ARBA00007222"/>
    </source>
</evidence>
<evidence type="ECO:0000313" key="17">
    <source>
        <dbReference type="EMBL" id="KNE54855.1"/>
    </source>
</evidence>
<evidence type="ECO:0000256" key="12">
    <source>
        <dbReference type="ARBA" id="ARBA00045085"/>
    </source>
</evidence>
<dbReference type="Gene3D" id="2.80.10.50">
    <property type="match status" value="1"/>
</dbReference>
<evidence type="ECO:0000256" key="4">
    <source>
        <dbReference type="ARBA" id="ARBA00012839"/>
    </source>
</evidence>
<keyword evidence="11 14" id="KW-0472">Membrane</keyword>
<evidence type="ECO:0000256" key="15">
    <source>
        <dbReference type="SAM" id="MobiDB-lite"/>
    </source>
</evidence>
<evidence type="ECO:0000256" key="5">
    <source>
        <dbReference type="ARBA" id="ARBA00022676"/>
    </source>
</evidence>
<dbReference type="GO" id="GO:0005789">
    <property type="term" value="C:endoplasmic reticulum membrane"/>
    <property type="evidence" value="ECO:0007669"/>
    <property type="project" value="UniProtKB-SubCell"/>
</dbReference>
<dbReference type="InterPro" id="IPR032421">
    <property type="entry name" value="PMT_4TMC"/>
</dbReference>
<sequence length="753" mass="84841">MGSKSGLRHRKPQNDEQQPLLEVDTNGKASKPTSHAAAPAPAATESRALGNLLLWVATLASFVTRFYAISFPSQVVFDEVHFGKFASYYLRRTFYFDVHPPLGRLLIAAAGWVIGYDGHFDFTNIGDDYIENKVPYIELRAWPALCGALVVPLVFEILRELRFSLQACFLGAMLVVLDNSLVAQSRLILLDSMLMLFMTLALYCWVKFSKQRHNAFSCAWWSWLAMTGISLGLVMGVKMVGLFTVATIGIAVLVELWYLLDYRRTSMAQFANHFFARAVCLIAVPIALYLTWFYIHFAVLTKTGPGDAFMSPNFQATLHGNKMSGRAELVVYGANVTLKHFDTGAFLHSHKDRYPLTYEDKRVSSQGQQVTGYPHNDTNNVWLVKPADPDQWATLLDAETPHVVVKHNSIVVLEHLNTKTHLLTHDVASPHTTTNQEFTTIPEEDWLNRLDETLFRVEIDGAADDEEPLKTLGVQFRLVHVKTGVAMHTFKKPLPSWAYGQQEINGNKKKDEKSNKWLVEEVVYPTKAQAVPIDTAGEGLKKPSFLKKFFELQGLMISHNAGLTKPHPYQSPPQNWPLVLTGISFWQDSVDKQIYLLPNPVAWWVTLALIGVYAMGWVFERVAERRGVPVNDPKTANQVHFSIGFLFIAWALHYFPFFLMGRSLFLHHYLPAAIIAFMVAGAMFDYVLTTMLPSLRKSATANIVAWIVTTACVAGIAAVFWYYAPLTYGTTGLTVDELKARKWLQTWNFQYSG</sequence>
<dbReference type="InterPro" id="IPR036300">
    <property type="entry name" value="MIR_dom_sf"/>
</dbReference>
<dbReference type="STRING" id="578462.A0A0L0RXH7"/>
<feature type="transmembrane region" description="Helical" evidence="14">
    <location>
        <begin position="218"/>
        <end position="237"/>
    </location>
</feature>
<evidence type="ECO:0000256" key="10">
    <source>
        <dbReference type="ARBA" id="ARBA00022989"/>
    </source>
</evidence>
<feature type="transmembrane region" description="Helical" evidence="14">
    <location>
        <begin position="141"/>
        <end position="158"/>
    </location>
</feature>
<feature type="transmembrane region" description="Helical" evidence="14">
    <location>
        <begin position="700"/>
        <end position="724"/>
    </location>
</feature>
<keyword evidence="7 14" id="KW-0812">Transmembrane</keyword>
<dbReference type="SMART" id="SM00472">
    <property type="entry name" value="MIR"/>
    <property type="match status" value="3"/>
</dbReference>
<dbReference type="SUPFAM" id="SSF82109">
    <property type="entry name" value="MIR domain"/>
    <property type="match status" value="1"/>
</dbReference>
<dbReference type="InterPro" id="IPR016093">
    <property type="entry name" value="MIR_motif"/>
</dbReference>
<evidence type="ECO:0000256" key="1">
    <source>
        <dbReference type="ARBA" id="ARBA00004477"/>
    </source>
</evidence>
<keyword evidence="10 14" id="KW-1133">Transmembrane helix</keyword>
<dbReference type="UniPathway" id="UPA00378"/>
<reference evidence="18" key="2">
    <citation type="submission" date="2009-11" db="EMBL/GenBank/DDBJ databases">
        <title>The Genome Sequence of Allomyces macrogynus strain ATCC 38327.</title>
        <authorList>
            <consortium name="The Broad Institute Genome Sequencing Platform"/>
            <person name="Russ C."/>
            <person name="Cuomo C."/>
            <person name="Shea T."/>
            <person name="Young S.K."/>
            <person name="Zeng Q."/>
            <person name="Koehrsen M."/>
            <person name="Haas B."/>
            <person name="Borodovsky M."/>
            <person name="Guigo R."/>
            <person name="Alvarado L."/>
            <person name="Berlin A."/>
            <person name="Borenstein D."/>
            <person name="Chen Z."/>
            <person name="Engels R."/>
            <person name="Freedman E."/>
            <person name="Gellesch M."/>
            <person name="Goldberg J."/>
            <person name="Griggs A."/>
            <person name="Gujja S."/>
            <person name="Heiman D."/>
            <person name="Hepburn T."/>
            <person name="Howarth C."/>
            <person name="Jen D."/>
            <person name="Larson L."/>
            <person name="Lewis B."/>
            <person name="Mehta T."/>
            <person name="Park D."/>
            <person name="Pearson M."/>
            <person name="Roberts A."/>
            <person name="Saif S."/>
            <person name="Shenoy N."/>
            <person name="Sisk P."/>
            <person name="Stolte C."/>
            <person name="Sykes S."/>
            <person name="Walk T."/>
            <person name="White J."/>
            <person name="Yandava C."/>
            <person name="Burger G."/>
            <person name="Gray M.W."/>
            <person name="Holland P.W.H."/>
            <person name="King N."/>
            <person name="Lang F.B.F."/>
            <person name="Roger A.J."/>
            <person name="Ruiz-Trillo I."/>
            <person name="Lander E."/>
            <person name="Nusbaum C."/>
        </authorList>
    </citation>
    <scope>NUCLEOTIDE SEQUENCE [LARGE SCALE GENOMIC DNA]</scope>
    <source>
        <strain evidence="18">ATCC 38327</strain>
    </source>
</reference>
<comment type="function">
    <text evidence="14">Transfers mannose from Dol-P-mannose to Ser or Thr residues on proteins.</text>
</comment>
<dbReference type="Proteomes" id="UP000054350">
    <property type="component" value="Unassembled WGS sequence"/>
</dbReference>
<dbReference type="PANTHER" id="PTHR10050:SF51">
    <property type="entry name" value="PROTEIN O-MANNOSYL-TRANSFERASE 1"/>
    <property type="match status" value="1"/>
</dbReference>
<feature type="transmembrane region" description="Helical" evidence="14">
    <location>
        <begin position="243"/>
        <end position="262"/>
    </location>
</feature>
<dbReference type="PANTHER" id="PTHR10050">
    <property type="entry name" value="DOLICHYL-PHOSPHATE-MANNOSE--PROTEIN MANNOSYLTRANSFERASE"/>
    <property type="match status" value="1"/>
</dbReference>
<dbReference type="Pfam" id="PF02815">
    <property type="entry name" value="MIR"/>
    <property type="match status" value="1"/>
</dbReference>
<dbReference type="AlphaFoldDB" id="A0A0L0RXH7"/>
<dbReference type="Pfam" id="PF16192">
    <property type="entry name" value="PMT_4TMC"/>
    <property type="match status" value="1"/>
</dbReference>
<feature type="domain" description="MIR" evidence="16">
    <location>
        <begin position="467"/>
        <end position="522"/>
    </location>
</feature>
<evidence type="ECO:0000313" key="18">
    <source>
        <dbReference type="Proteomes" id="UP000054350"/>
    </source>
</evidence>
<evidence type="ECO:0000256" key="8">
    <source>
        <dbReference type="ARBA" id="ARBA00022737"/>
    </source>
</evidence>
<feature type="compositionally biased region" description="Basic residues" evidence="15">
    <location>
        <begin position="1"/>
        <end position="11"/>
    </location>
</feature>
<comment type="subcellular location">
    <subcellularLocation>
        <location evidence="1 14">Endoplasmic reticulum membrane</location>
        <topology evidence="1 14">Multi-pass membrane protein</topology>
    </subcellularLocation>
</comment>
<dbReference type="GO" id="GO:0004169">
    <property type="term" value="F:dolichyl-phosphate-mannose-protein mannosyltransferase activity"/>
    <property type="evidence" value="ECO:0007669"/>
    <property type="project" value="UniProtKB-UniRule"/>
</dbReference>
<dbReference type="PROSITE" id="PS50919">
    <property type="entry name" value="MIR"/>
    <property type="match status" value="2"/>
</dbReference>
<keyword evidence="5 14" id="KW-0328">Glycosyltransferase</keyword>
<evidence type="ECO:0000256" key="14">
    <source>
        <dbReference type="RuleBase" id="RU367007"/>
    </source>
</evidence>
<feature type="region of interest" description="Disordered" evidence="15">
    <location>
        <begin position="1"/>
        <end position="42"/>
    </location>
</feature>
<evidence type="ECO:0000256" key="11">
    <source>
        <dbReference type="ARBA" id="ARBA00023136"/>
    </source>
</evidence>
<feature type="domain" description="MIR" evidence="16">
    <location>
        <begin position="327"/>
        <end position="387"/>
    </location>
</feature>
<name>A0A0L0RXH7_ALLM3</name>
<comment type="similarity">
    <text evidence="3 14">Belongs to the glycosyltransferase 39 family.</text>
</comment>
<dbReference type="OrthoDB" id="292747at2759"/>
<evidence type="ECO:0000256" key="13">
    <source>
        <dbReference type="ARBA" id="ARBA00045102"/>
    </source>
</evidence>
<comment type="catalytic activity">
    <reaction evidence="13 14">
        <text>a di-trans,poly-cis-dolichyl beta-D-mannosyl phosphate + L-seryl-[protein] = 3-O-(alpha-D-mannosyl)-L-seryl-[protein] + a di-trans,poly-cis-dolichyl phosphate + H(+)</text>
        <dbReference type="Rhea" id="RHEA:17377"/>
        <dbReference type="Rhea" id="RHEA-COMP:9863"/>
        <dbReference type="Rhea" id="RHEA-COMP:13546"/>
        <dbReference type="Rhea" id="RHEA-COMP:19498"/>
        <dbReference type="Rhea" id="RHEA-COMP:19501"/>
        <dbReference type="ChEBI" id="CHEBI:15378"/>
        <dbReference type="ChEBI" id="CHEBI:29999"/>
        <dbReference type="ChEBI" id="CHEBI:57683"/>
        <dbReference type="ChEBI" id="CHEBI:58211"/>
        <dbReference type="ChEBI" id="CHEBI:137321"/>
        <dbReference type="EC" id="2.4.1.109"/>
    </reaction>
</comment>
<dbReference type="EC" id="2.4.1.109" evidence="4 14"/>
<evidence type="ECO:0000256" key="2">
    <source>
        <dbReference type="ARBA" id="ARBA00004922"/>
    </source>
</evidence>
<dbReference type="CDD" id="cd23285">
    <property type="entry name" value="beta-trefoil_MIR_PMT4-like"/>
    <property type="match status" value="1"/>
</dbReference>
<keyword evidence="6 14" id="KW-0808">Transferase</keyword>
<evidence type="ECO:0000256" key="6">
    <source>
        <dbReference type="ARBA" id="ARBA00022679"/>
    </source>
</evidence>
<feature type="transmembrane region" description="Helical" evidence="14">
    <location>
        <begin position="274"/>
        <end position="295"/>
    </location>
</feature>
<feature type="transmembrane region" description="Helical" evidence="14">
    <location>
        <begin position="188"/>
        <end position="206"/>
    </location>
</feature>
<gene>
    <name evidence="17" type="ORF">AMAG_17712</name>
</gene>
<dbReference type="EMBL" id="GG745328">
    <property type="protein sequence ID" value="KNE54855.1"/>
    <property type="molecule type" value="Genomic_DNA"/>
</dbReference>
<dbReference type="eggNOG" id="KOG3359">
    <property type="taxonomic scope" value="Eukaryota"/>
</dbReference>
<accession>A0A0L0RXH7</accession>
<keyword evidence="9 14" id="KW-0256">Endoplasmic reticulum</keyword>
<comment type="pathway">
    <text evidence="2 14">Protein modification; protein glycosylation.</text>
</comment>